<dbReference type="InterPro" id="IPR036412">
    <property type="entry name" value="HAD-like_sf"/>
</dbReference>
<dbReference type="InterPro" id="IPR051540">
    <property type="entry name" value="S-2-haloacid_dehalogenase"/>
</dbReference>
<dbReference type="OrthoDB" id="436339at2759"/>
<dbReference type="SUPFAM" id="SSF56784">
    <property type="entry name" value="HAD-like"/>
    <property type="match status" value="1"/>
</dbReference>
<dbReference type="InParanoid" id="C5LRM5"/>
<name>C5LRM5_PERM5</name>
<dbReference type="AlphaFoldDB" id="C5LRM5"/>
<keyword evidence="3" id="KW-1185">Reference proteome</keyword>
<dbReference type="PANTHER" id="PTHR43316">
    <property type="entry name" value="HYDROLASE, HALOACID DELAHOGENASE-RELATED"/>
    <property type="match status" value="1"/>
</dbReference>
<protein>
    <submittedName>
        <fullName evidence="2">Uncharacterized protein</fullName>
    </submittedName>
</protein>
<keyword evidence="1" id="KW-0378">Hydrolase</keyword>
<dbReference type="GeneID" id="9043717"/>
<gene>
    <name evidence="2" type="ORF">Pmar_PMAR027472</name>
</gene>
<dbReference type="Pfam" id="PF13242">
    <property type="entry name" value="Hydrolase_like"/>
    <property type="match status" value="1"/>
</dbReference>
<dbReference type="InterPro" id="IPR023214">
    <property type="entry name" value="HAD_sf"/>
</dbReference>
<dbReference type="GO" id="GO:0016787">
    <property type="term" value="F:hydrolase activity"/>
    <property type="evidence" value="ECO:0007669"/>
    <property type="project" value="UniProtKB-KW"/>
</dbReference>
<dbReference type="Gene3D" id="3.40.50.1000">
    <property type="entry name" value="HAD superfamily/HAD-like"/>
    <property type="match status" value="1"/>
</dbReference>
<dbReference type="EMBL" id="GG684890">
    <property type="protein sequence ID" value="EER00617.1"/>
    <property type="molecule type" value="Genomic_DNA"/>
</dbReference>
<accession>C5LRM5</accession>
<reference evidence="2 3" key="1">
    <citation type="submission" date="2008-07" db="EMBL/GenBank/DDBJ databases">
        <authorList>
            <person name="El-Sayed N."/>
            <person name="Caler E."/>
            <person name="Inman J."/>
            <person name="Amedeo P."/>
            <person name="Hass B."/>
            <person name="Wortman J."/>
        </authorList>
    </citation>
    <scope>NUCLEOTIDE SEQUENCE [LARGE SCALE GENOMIC DNA]</scope>
    <source>
        <strain evidence="3">ATCC 50983 / TXsc</strain>
    </source>
</reference>
<organism evidence="3">
    <name type="scientific">Perkinsus marinus (strain ATCC 50983 / TXsc)</name>
    <dbReference type="NCBI Taxonomy" id="423536"/>
    <lineage>
        <taxon>Eukaryota</taxon>
        <taxon>Sar</taxon>
        <taxon>Alveolata</taxon>
        <taxon>Perkinsozoa</taxon>
        <taxon>Perkinsea</taxon>
        <taxon>Perkinsida</taxon>
        <taxon>Perkinsidae</taxon>
        <taxon>Perkinsus</taxon>
    </lineage>
</organism>
<dbReference type="RefSeq" id="XP_002767899.1">
    <property type="nucleotide sequence ID" value="XM_002767853.1"/>
</dbReference>
<evidence type="ECO:0000256" key="1">
    <source>
        <dbReference type="ARBA" id="ARBA00022801"/>
    </source>
</evidence>
<sequence>MSAIEAGVSKPESAIYQKAMAESGLSPSVTAEETIFVGDDFVNDVYGPAQLGIRTVWLNADGRPRDNVCTFSGKVREEVDVSDLKEDVMISDIRQLPDALEKIMM</sequence>
<evidence type="ECO:0000313" key="2">
    <source>
        <dbReference type="EMBL" id="EER00617.1"/>
    </source>
</evidence>
<proteinExistence type="predicted"/>
<evidence type="ECO:0000313" key="3">
    <source>
        <dbReference type="Proteomes" id="UP000007800"/>
    </source>
</evidence>
<dbReference type="Proteomes" id="UP000007800">
    <property type="component" value="Unassembled WGS sequence"/>
</dbReference>